<evidence type="ECO:0000256" key="1">
    <source>
        <dbReference type="ARBA" id="ARBA00022737"/>
    </source>
</evidence>
<proteinExistence type="predicted"/>
<keyword evidence="1" id="KW-0677">Repeat</keyword>
<dbReference type="InterPro" id="IPR001646">
    <property type="entry name" value="5peptide_repeat"/>
</dbReference>
<organism evidence="5 6">
    <name type="scientific">Thalassospira lohafexi</name>
    <dbReference type="NCBI Taxonomy" id="744227"/>
    <lineage>
        <taxon>Bacteria</taxon>
        <taxon>Pseudomonadati</taxon>
        <taxon>Pseudomonadota</taxon>
        <taxon>Alphaproteobacteria</taxon>
        <taxon>Rhodospirillales</taxon>
        <taxon>Thalassospiraceae</taxon>
        <taxon>Thalassospira</taxon>
    </lineage>
</organism>
<evidence type="ECO:0000313" key="5">
    <source>
        <dbReference type="EMBL" id="PKR60026.1"/>
    </source>
</evidence>
<evidence type="ECO:0000313" key="6">
    <source>
        <dbReference type="Proteomes" id="UP000233332"/>
    </source>
</evidence>
<dbReference type="AlphaFoldDB" id="A0A2N3LBA7"/>
<dbReference type="Pfam" id="PF00072">
    <property type="entry name" value="Response_reg"/>
    <property type="match status" value="1"/>
</dbReference>
<gene>
    <name evidence="5" type="ORF">COO92_01240</name>
</gene>
<accession>A0A2N3LBA7</accession>
<dbReference type="Proteomes" id="UP000233332">
    <property type="component" value="Unassembled WGS sequence"/>
</dbReference>
<evidence type="ECO:0000256" key="2">
    <source>
        <dbReference type="PROSITE-ProRule" id="PRU00169"/>
    </source>
</evidence>
<dbReference type="EMBL" id="NXGX01000001">
    <property type="protein sequence ID" value="PKR60026.1"/>
    <property type="molecule type" value="Genomic_DNA"/>
</dbReference>
<dbReference type="GO" id="GO:0000160">
    <property type="term" value="P:phosphorelay signal transduction system"/>
    <property type="evidence" value="ECO:0007669"/>
    <property type="project" value="InterPro"/>
</dbReference>
<keyword evidence="6" id="KW-1185">Reference proteome</keyword>
<feature type="compositionally biased region" description="Polar residues" evidence="3">
    <location>
        <begin position="205"/>
        <end position="215"/>
    </location>
</feature>
<feature type="region of interest" description="Disordered" evidence="3">
    <location>
        <begin position="252"/>
        <end position="292"/>
    </location>
</feature>
<reference evidence="5 6" key="1">
    <citation type="submission" date="2017-09" db="EMBL/GenBank/DDBJ databases">
        <title>Biodiversity and function of Thalassospira species in the particle-attached aromatic-hydrocarbon-degrading consortia from the surface seawater of the China South Sea.</title>
        <authorList>
            <person name="Dong C."/>
            <person name="Lai Q."/>
            <person name="Shao Z."/>
        </authorList>
    </citation>
    <scope>NUCLEOTIDE SEQUENCE [LARGE SCALE GENOMIC DNA]</scope>
    <source>
        <strain evidence="5 6">139Z-12</strain>
    </source>
</reference>
<feature type="region of interest" description="Disordered" evidence="3">
    <location>
        <begin position="142"/>
        <end position="219"/>
    </location>
</feature>
<feature type="domain" description="Response regulatory" evidence="4">
    <location>
        <begin position="10"/>
        <end position="132"/>
    </location>
</feature>
<evidence type="ECO:0000256" key="3">
    <source>
        <dbReference type="SAM" id="MobiDB-lite"/>
    </source>
</evidence>
<comment type="caution">
    <text evidence="2">Lacks conserved residue(s) required for the propagation of feature annotation.</text>
</comment>
<dbReference type="Pfam" id="PF00805">
    <property type="entry name" value="Pentapeptide"/>
    <property type="match status" value="2"/>
</dbReference>
<sequence length="489" mass="53799">MTMQENNIKTILYADYSERNIRSAKEAIDPLGFGDFIRCDDREKTIELVSSLKPDIVLVGLYLDGMRGISTIRSIRESITATNRHGKDVTILLGAPKLDRRAMREAVDAGIEGIFRQPVDPARLRKIITSVMKKPRRFVLQDDYFGPARPQDLAKDETVPSPEDESVSETKQRRHSDKARAPASASVTIKPNGRRRSDTAVKPEPTSQPDSTNKQTFDDGELAGVANQDKESLDARNIKAAIAARALLKPDLVPKKPKPKSKPQKVAAETPEIEEDTVPVEESPKEPAKEQPIPAVLKEADVAGEPESEVDAEPEIDEEELVEIDLQEALVDHKLWVDTGGKEGSVMAIEHADLRDADLEGIDLSRCGLRFASFRNANCKNAVLRRCDLTAADFVQTNLESANLAASRLSGARFNEATLRNTVFLGSDLSNACFKGMHLINCDLSGTNLAGADFRDADLSGANGLFAEQIQRARVNTNTRLPRNLKLRS</sequence>
<dbReference type="PANTHER" id="PTHR47485">
    <property type="entry name" value="THYLAKOID LUMENAL 17.4 KDA PROTEIN, CHLOROPLASTIC"/>
    <property type="match status" value="1"/>
</dbReference>
<dbReference type="PANTHER" id="PTHR47485:SF1">
    <property type="entry name" value="THYLAKOID LUMENAL 17.4 KDA PROTEIN, CHLOROPLASTIC"/>
    <property type="match status" value="1"/>
</dbReference>
<dbReference type="SUPFAM" id="SSF52172">
    <property type="entry name" value="CheY-like"/>
    <property type="match status" value="1"/>
</dbReference>
<dbReference type="InterPro" id="IPR001789">
    <property type="entry name" value="Sig_transdc_resp-reg_receiver"/>
</dbReference>
<dbReference type="InterPro" id="IPR011006">
    <property type="entry name" value="CheY-like_superfamily"/>
</dbReference>
<name>A0A2N3LBA7_9PROT</name>
<comment type="caution">
    <text evidence="5">The sequence shown here is derived from an EMBL/GenBank/DDBJ whole genome shotgun (WGS) entry which is preliminary data.</text>
</comment>
<dbReference type="Gene3D" id="2.160.20.80">
    <property type="entry name" value="E3 ubiquitin-protein ligase SopA"/>
    <property type="match status" value="1"/>
</dbReference>
<dbReference type="PROSITE" id="PS50110">
    <property type="entry name" value="RESPONSE_REGULATORY"/>
    <property type="match status" value="1"/>
</dbReference>
<evidence type="ECO:0000259" key="4">
    <source>
        <dbReference type="PROSITE" id="PS50110"/>
    </source>
</evidence>
<dbReference type="RefSeq" id="WP_101299182.1">
    <property type="nucleotide sequence ID" value="NZ_NXGX01000001.1"/>
</dbReference>
<dbReference type="Gene3D" id="3.40.50.2300">
    <property type="match status" value="1"/>
</dbReference>
<dbReference type="SUPFAM" id="SSF141571">
    <property type="entry name" value="Pentapeptide repeat-like"/>
    <property type="match status" value="1"/>
</dbReference>
<protein>
    <recommendedName>
        <fullName evidence="4">Response regulatory domain-containing protein</fullName>
    </recommendedName>
</protein>